<protein>
    <submittedName>
        <fullName evidence="5">Putative peptidase</fullName>
        <ecNumber evidence="5">3.4.21.-</ecNumber>
    </submittedName>
</protein>
<dbReference type="PANTHER" id="PTHR20842">
    <property type="entry name" value="PROTEASE S51 ALPHA-ASPARTYL DIPEPTIDASE"/>
    <property type="match status" value="1"/>
</dbReference>
<gene>
    <name evidence="5" type="ORF">Sp14A_22860</name>
</gene>
<reference evidence="5 6" key="1">
    <citation type="submission" date="2017-07" db="EMBL/GenBank/DDBJ databases">
        <title>Streptococcus pluranimalium as cause of bovine abortion.</title>
        <authorList>
            <person name="Rodriguez Campos S."/>
            <person name="Gobeli Brawand S."/>
            <person name="Brodard I."/>
            <person name="Rychener L."/>
            <person name="Perreten V."/>
        </authorList>
    </citation>
    <scope>NUCLEOTIDE SEQUENCE [LARGE SCALE GENOMIC DNA]</scope>
    <source>
        <strain evidence="5 6">14A0014</strain>
    </source>
</reference>
<evidence type="ECO:0000256" key="2">
    <source>
        <dbReference type="ARBA" id="ARBA00022670"/>
    </source>
</evidence>
<dbReference type="Gene3D" id="3.40.50.880">
    <property type="match status" value="1"/>
</dbReference>
<evidence type="ECO:0000256" key="1">
    <source>
        <dbReference type="ARBA" id="ARBA00006534"/>
    </source>
</evidence>
<dbReference type="AlphaFoldDB" id="A0A345VN66"/>
<keyword evidence="4" id="KW-0720">Serine protease</keyword>
<dbReference type="SUPFAM" id="SSF52317">
    <property type="entry name" value="Class I glutamine amidotransferase-like"/>
    <property type="match status" value="1"/>
</dbReference>
<dbReference type="GO" id="GO:0006508">
    <property type="term" value="P:proteolysis"/>
    <property type="evidence" value="ECO:0007669"/>
    <property type="project" value="UniProtKB-KW"/>
</dbReference>
<evidence type="ECO:0000313" key="5">
    <source>
        <dbReference type="EMBL" id="AXJ14168.1"/>
    </source>
</evidence>
<evidence type="ECO:0000256" key="4">
    <source>
        <dbReference type="ARBA" id="ARBA00022825"/>
    </source>
</evidence>
<evidence type="ECO:0000313" key="6">
    <source>
        <dbReference type="Proteomes" id="UP000255411"/>
    </source>
</evidence>
<proteinExistence type="inferred from homology"/>
<dbReference type="RefSeq" id="WP_115131073.1">
    <property type="nucleotide sequence ID" value="NZ_CP022601.1"/>
</dbReference>
<accession>A0A345VN66</accession>
<keyword evidence="2" id="KW-0645">Protease</keyword>
<dbReference type="Pfam" id="PF03575">
    <property type="entry name" value="Peptidase_S51"/>
    <property type="match status" value="1"/>
</dbReference>
<organism evidence="5 6">
    <name type="scientific">Streptococcus pluranimalium</name>
    <dbReference type="NCBI Taxonomy" id="82348"/>
    <lineage>
        <taxon>Bacteria</taxon>
        <taxon>Bacillati</taxon>
        <taxon>Bacillota</taxon>
        <taxon>Bacilli</taxon>
        <taxon>Lactobacillales</taxon>
        <taxon>Streptococcaceae</taxon>
        <taxon>Streptococcus</taxon>
    </lineage>
</organism>
<dbReference type="Proteomes" id="UP000255411">
    <property type="component" value="Chromosome"/>
</dbReference>
<dbReference type="EC" id="3.4.21.-" evidence="5"/>
<dbReference type="EMBL" id="CP022601">
    <property type="protein sequence ID" value="AXJ14168.1"/>
    <property type="molecule type" value="Genomic_DNA"/>
</dbReference>
<dbReference type="PANTHER" id="PTHR20842:SF0">
    <property type="entry name" value="ALPHA-ASPARTYL DIPEPTIDASE"/>
    <property type="match status" value="1"/>
</dbReference>
<keyword evidence="3 5" id="KW-0378">Hydrolase</keyword>
<name>A0A345VN66_9STRE</name>
<evidence type="ECO:0000256" key="3">
    <source>
        <dbReference type="ARBA" id="ARBA00022801"/>
    </source>
</evidence>
<comment type="similarity">
    <text evidence="1">Belongs to the peptidase S51 family.</text>
</comment>
<dbReference type="InterPro" id="IPR029062">
    <property type="entry name" value="Class_I_gatase-like"/>
</dbReference>
<dbReference type="GO" id="GO:0008236">
    <property type="term" value="F:serine-type peptidase activity"/>
    <property type="evidence" value="ECO:0007669"/>
    <property type="project" value="UniProtKB-KW"/>
</dbReference>
<dbReference type="InterPro" id="IPR005320">
    <property type="entry name" value="Peptidase_S51"/>
</dbReference>
<sequence>MKMFLTSYLAGTENQLKDFLKDYDSKILFIPTAGNVEEYTGYIDEGIKTLEKLGFSVDTLDIAQEIEEDYDLAITSYDCLCISGGNTFYLLQELKKKNLVELIQQRLSEGMLYIGESAGAIITSKNIEYSQIMDDKTVAKELNDYSGLDLFDRYILPHNNEFPFKESTAETIHIYSEKLDLLPIDNHTAVVIEEEQFSVI</sequence>